<dbReference type="OMA" id="CRMELPI"/>
<keyword evidence="2" id="KW-0812">Transmembrane</keyword>
<evidence type="ECO:0000313" key="12">
    <source>
        <dbReference type="Proteomes" id="UP000000226"/>
    </source>
</evidence>
<evidence type="ECO:0000256" key="7">
    <source>
        <dbReference type="ARBA" id="ARBA00023136"/>
    </source>
</evidence>
<keyword evidence="12" id="KW-1185">Reference proteome</keyword>
<dbReference type="Proteomes" id="UP000000226">
    <property type="component" value="Chromosome 6"/>
</dbReference>
<dbReference type="AlphaFoldDB" id="V7BPB3"/>
<keyword evidence="3" id="KW-0479">Metal-binding</keyword>
<dbReference type="EMBL" id="CM002293">
    <property type="protein sequence ID" value="ESW19809.1"/>
    <property type="molecule type" value="Genomic_DNA"/>
</dbReference>
<dbReference type="GO" id="GO:0008270">
    <property type="term" value="F:zinc ion binding"/>
    <property type="evidence" value="ECO:0007669"/>
    <property type="project" value="UniProtKB-KW"/>
</dbReference>
<comment type="similarity">
    <text evidence="8">Belongs to the RING-type zinc finger family. ATL subfamily.</text>
</comment>
<evidence type="ECO:0000256" key="3">
    <source>
        <dbReference type="ARBA" id="ARBA00022723"/>
    </source>
</evidence>
<keyword evidence="4 9" id="KW-0863">Zinc-finger</keyword>
<evidence type="ECO:0000256" key="2">
    <source>
        <dbReference type="ARBA" id="ARBA00022692"/>
    </source>
</evidence>
<evidence type="ECO:0000256" key="4">
    <source>
        <dbReference type="ARBA" id="ARBA00022771"/>
    </source>
</evidence>
<dbReference type="SMR" id="V7BPB3"/>
<keyword evidence="6" id="KW-1133">Transmembrane helix</keyword>
<dbReference type="SUPFAM" id="SSF57850">
    <property type="entry name" value="RING/U-box"/>
    <property type="match status" value="1"/>
</dbReference>
<evidence type="ECO:0000256" key="6">
    <source>
        <dbReference type="ARBA" id="ARBA00022989"/>
    </source>
</evidence>
<reference evidence="12" key="1">
    <citation type="journal article" date="2014" name="Nat. Genet.">
        <title>A reference genome for common bean and genome-wide analysis of dual domestications.</title>
        <authorList>
            <person name="Schmutz J."/>
            <person name="McClean P.E."/>
            <person name="Mamidi S."/>
            <person name="Wu G.A."/>
            <person name="Cannon S.B."/>
            <person name="Grimwood J."/>
            <person name="Jenkins J."/>
            <person name="Shu S."/>
            <person name="Song Q."/>
            <person name="Chavarro C."/>
            <person name="Torres-Torres M."/>
            <person name="Geffroy V."/>
            <person name="Moghaddam S.M."/>
            <person name="Gao D."/>
            <person name="Abernathy B."/>
            <person name="Barry K."/>
            <person name="Blair M."/>
            <person name="Brick M.A."/>
            <person name="Chovatia M."/>
            <person name="Gepts P."/>
            <person name="Goodstein D.M."/>
            <person name="Gonzales M."/>
            <person name="Hellsten U."/>
            <person name="Hyten D.L."/>
            <person name="Jia G."/>
            <person name="Kelly J.D."/>
            <person name="Kudrna D."/>
            <person name="Lee R."/>
            <person name="Richard M.M."/>
            <person name="Miklas P.N."/>
            <person name="Osorno J.M."/>
            <person name="Rodrigues J."/>
            <person name="Thareau V."/>
            <person name="Urrea C.A."/>
            <person name="Wang M."/>
            <person name="Yu Y."/>
            <person name="Zhang M."/>
            <person name="Wing R.A."/>
            <person name="Cregan P.B."/>
            <person name="Rokhsar D.S."/>
            <person name="Jackson S.A."/>
        </authorList>
    </citation>
    <scope>NUCLEOTIDE SEQUENCE [LARGE SCALE GENOMIC DNA]</scope>
    <source>
        <strain evidence="12">cv. G19833</strain>
    </source>
</reference>
<evidence type="ECO:0000256" key="5">
    <source>
        <dbReference type="ARBA" id="ARBA00022833"/>
    </source>
</evidence>
<dbReference type="PANTHER" id="PTHR46539">
    <property type="entry name" value="E3 UBIQUITIN-PROTEIN LIGASE ATL42"/>
    <property type="match status" value="1"/>
</dbReference>
<protein>
    <recommendedName>
        <fullName evidence="10">RING-type domain-containing protein</fullName>
    </recommendedName>
</protein>
<evidence type="ECO:0000256" key="1">
    <source>
        <dbReference type="ARBA" id="ARBA00004370"/>
    </source>
</evidence>
<dbReference type="Gene3D" id="3.30.40.10">
    <property type="entry name" value="Zinc/RING finger domain, C3HC4 (zinc finger)"/>
    <property type="match status" value="1"/>
</dbReference>
<dbReference type="PANTHER" id="PTHR46539:SF1">
    <property type="entry name" value="E3 UBIQUITIN-PROTEIN LIGASE ATL42"/>
    <property type="match status" value="1"/>
</dbReference>
<dbReference type="InterPro" id="IPR013083">
    <property type="entry name" value="Znf_RING/FYVE/PHD"/>
</dbReference>
<dbReference type="OrthoDB" id="1887190at2759"/>
<name>V7BPB3_PHAVU</name>
<dbReference type="Pfam" id="PF13639">
    <property type="entry name" value="zf-RING_2"/>
    <property type="match status" value="1"/>
</dbReference>
<dbReference type="Gramene" id="ESW19809">
    <property type="protein sequence ID" value="ESW19809"/>
    <property type="gene ID" value="PHAVU_006G157200g"/>
</dbReference>
<organism evidence="11 12">
    <name type="scientific">Phaseolus vulgaris</name>
    <name type="common">Kidney bean</name>
    <name type="synonym">French bean</name>
    <dbReference type="NCBI Taxonomy" id="3885"/>
    <lineage>
        <taxon>Eukaryota</taxon>
        <taxon>Viridiplantae</taxon>
        <taxon>Streptophyta</taxon>
        <taxon>Embryophyta</taxon>
        <taxon>Tracheophyta</taxon>
        <taxon>Spermatophyta</taxon>
        <taxon>Magnoliopsida</taxon>
        <taxon>eudicotyledons</taxon>
        <taxon>Gunneridae</taxon>
        <taxon>Pentapetalae</taxon>
        <taxon>rosids</taxon>
        <taxon>fabids</taxon>
        <taxon>Fabales</taxon>
        <taxon>Fabaceae</taxon>
        <taxon>Papilionoideae</taxon>
        <taxon>50 kb inversion clade</taxon>
        <taxon>NPAAA clade</taxon>
        <taxon>indigoferoid/millettioid clade</taxon>
        <taxon>Phaseoleae</taxon>
        <taxon>Phaseolus</taxon>
    </lineage>
</organism>
<evidence type="ECO:0000313" key="11">
    <source>
        <dbReference type="EMBL" id="ESW19809.1"/>
    </source>
</evidence>
<evidence type="ECO:0000259" key="10">
    <source>
        <dbReference type="PROSITE" id="PS50089"/>
    </source>
</evidence>
<sequence>MVILPPVKPFQEDQTTPSQTQCPICIQQFTNGDLIQPFGLCFHEFHPSCIHSWLLHGKISCPVCRMELPITLPR</sequence>
<keyword evidence="5" id="KW-0862">Zinc</keyword>
<comment type="subcellular location">
    <subcellularLocation>
        <location evidence="1">Membrane</location>
    </subcellularLocation>
</comment>
<accession>V7BPB3</accession>
<feature type="domain" description="RING-type" evidence="10">
    <location>
        <begin position="22"/>
        <end position="65"/>
    </location>
</feature>
<keyword evidence="7" id="KW-0472">Membrane</keyword>
<proteinExistence type="inferred from homology"/>
<evidence type="ECO:0000256" key="8">
    <source>
        <dbReference type="ARBA" id="ARBA00024209"/>
    </source>
</evidence>
<dbReference type="GO" id="GO:0016020">
    <property type="term" value="C:membrane"/>
    <property type="evidence" value="ECO:0007669"/>
    <property type="project" value="UniProtKB-SubCell"/>
</dbReference>
<gene>
    <name evidence="11" type="ORF">PHAVU_006G157200g</name>
</gene>
<evidence type="ECO:0000256" key="9">
    <source>
        <dbReference type="PROSITE-ProRule" id="PRU00175"/>
    </source>
</evidence>
<dbReference type="InterPro" id="IPR001841">
    <property type="entry name" value="Znf_RING"/>
</dbReference>
<dbReference type="PROSITE" id="PS50089">
    <property type="entry name" value="ZF_RING_2"/>
    <property type="match status" value="1"/>
</dbReference>